<dbReference type="InterPro" id="IPR002110">
    <property type="entry name" value="Ankyrin_rpt"/>
</dbReference>
<feature type="repeat" description="ANK" evidence="8">
    <location>
        <begin position="535"/>
        <end position="567"/>
    </location>
</feature>
<dbReference type="SUPFAM" id="SSF48403">
    <property type="entry name" value="Ankyrin repeat"/>
    <property type="match status" value="2"/>
</dbReference>
<dbReference type="GO" id="GO:0005737">
    <property type="term" value="C:cytoplasm"/>
    <property type="evidence" value="ECO:0007669"/>
    <property type="project" value="UniProtKB-ARBA"/>
</dbReference>
<evidence type="ECO:0008006" key="16">
    <source>
        <dbReference type="Google" id="ProtNLM"/>
    </source>
</evidence>
<evidence type="ECO:0000256" key="1">
    <source>
        <dbReference type="ARBA" id="ARBA00001946"/>
    </source>
</evidence>
<dbReference type="EMBL" id="CAJGYM010000004">
    <property type="protein sequence ID" value="CAD6186231.1"/>
    <property type="molecule type" value="Genomic_DNA"/>
</dbReference>
<keyword evidence="15" id="KW-1185">Reference proteome</keyword>
<feature type="repeat" description="ANK" evidence="8">
    <location>
        <begin position="849"/>
        <end position="881"/>
    </location>
</feature>
<feature type="domain" description="Death" evidence="12">
    <location>
        <begin position="1604"/>
        <end position="1676"/>
    </location>
</feature>
<dbReference type="Pfam" id="PF00531">
    <property type="entry name" value="Death"/>
    <property type="match status" value="1"/>
</dbReference>
<dbReference type="Pfam" id="PF00069">
    <property type="entry name" value="Pkinase"/>
    <property type="match status" value="1"/>
</dbReference>
<evidence type="ECO:0000259" key="13">
    <source>
        <dbReference type="PROSITE" id="PS51424"/>
    </source>
</evidence>
<proteinExistence type="predicted"/>
<dbReference type="SUPFAM" id="SSF47986">
    <property type="entry name" value="DEATH domain"/>
    <property type="match status" value="1"/>
</dbReference>
<feature type="repeat" description="ANK" evidence="8">
    <location>
        <begin position="915"/>
        <end position="947"/>
    </location>
</feature>
<accession>A0A8S1GTK8</accession>
<dbReference type="GO" id="GO:0043065">
    <property type="term" value="P:positive regulation of apoptotic process"/>
    <property type="evidence" value="ECO:0007669"/>
    <property type="project" value="TreeGrafter"/>
</dbReference>
<keyword evidence="7" id="KW-0067">ATP-binding</keyword>
<dbReference type="InterPro" id="IPR000488">
    <property type="entry name" value="Death_dom"/>
</dbReference>
<feature type="transmembrane region" description="Helical" evidence="10">
    <location>
        <begin position="20"/>
        <end position="39"/>
    </location>
</feature>
<dbReference type="Gene3D" id="1.25.40.20">
    <property type="entry name" value="Ankyrin repeat-containing domain"/>
    <property type="match status" value="3"/>
</dbReference>
<feature type="repeat" description="ANK" evidence="8">
    <location>
        <begin position="568"/>
        <end position="600"/>
    </location>
</feature>
<dbReference type="PANTHER" id="PTHR24342">
    <property type="entry name" value="SERINE/THREONINE-PROTEIN KINASE 17"/>
    <property type="match status" value="1"/>
</dbReference>
<dbReference type="InterPro" id="IPR011009">
    <property type="entry name" value="Kinase-like_dom_sf"/>
</dbReference>
<feature type="repeat" description="ANK" evidence="8">
    <location>
        <begin position="502"/>
        <end position="534"/>
    </location>
</feature>
<evidence type="ECO:0000256" key="6">
    <source>
        <dbReference type="ARBA" id="ARBA00022777"/>
    </source>
</evidence>
<dbReference type="GO" id="GO:0005634">
    <property type="term" value="C:nucleus"/>
    <property type="evidence" value="ECO:0007669"/>
    <property type="project" value="TreeGrafter"/>
</dbReference>
<dbReference type="Pfam" id="PF12796">
    <property type="entry name" value="Ank_2"/>
    <property type="match status" value="3"/>
</dbReference>
<keyword evidence="10" id="KW-0812">Transmembrane</keyword>
<dbReference type="InterPro" id="IPR027417">
    <property type="entry name" value="P-loop_NTPase"/>
</dbReference>
<dbReference type="PROSITE" id="PS50017">
    <property type="entry name" value="DEATH_DOMAIN"/>
    <property type="match status" value="1"/>
</dbReference>
<feature type="region of interest" description="Disordered" evidence="9">
    <location>
        <begin position="101"/>
        <end position="131"/>
    </location>
</feature>
<dbReference type="PANTHER" id="PTHR24342:SF14">
    <property type="entry name" value="DEATH-ASSOCIATED PROTEIN KINASE DAPK-1"/>
    <property type="match status" value="1"/>
</dbReference>
<evidence type="ECO:0000256" key="2">
    <source>
        <dbReference type="ARBA" id="ARBA00022527"/>
    </source>
</evidence>
<name>A0A8S1GTK8_9PELO</name>
<dbReference type="InterPro" id="IPR011029">
    <property type="entry name" value="DEATH-like_dom_sf"/>
</dbReference>
<evidence type="ECO:0000256" key="7">
    <source>
        <dbReference type="ARBA" id="ARBA00022840"/>
    </source>
</evidence>
<dbReference type="Gene3D" id="1.10.533.10">
    <property type="entry name" value="Death Domain, Fas"/>
    <property type="match status" value="1"/>
</dbReference>
<dbReference type="InterPro" id="IPR008271">
    <property type="entry name" value="Ser/Thr_kinase_AS"/>
</dbReference>
<keyword evidence="10" id="KW-0472">Membrane</keyword>
<organism evidence="14 15">
    <name type="scientific">Caenorhabditis auriculariae</name>
    <dbReference type="NCBI Taxonomy" id="2777116"/>
    <lineage>
        <taxon>Eukaryota</taxon>
        <taxon>Metazoa</taxon>
        <taxon>Ecdysozoa</taxon>
        <taxon>Nematoda</taxon>
        <taxon>Chromadorea</taxon>
        <taxon>Rhabditida</taxon>
        <taxon>Rhabditina</taxon>
        <taxon>Rhabditomorpha</taxon>
        <taxon>Rhabditoidea</taxon>
        <taxon>Rhabditidae</taxon>
        <taxon>Peloderinae</taxon>
        <taxon>Caenorhabditis</taxon>
    </lineage>
</organism>
<dbReference type="PROSITE" id="PS00108">
    <property type="entry name" value="PROTEIN_KINASE_ST"/>
    <property type="match status" value="1"/>
</dbReference>
<evidence type="ECO:0000259" key="12">
    <source>
        <dbReference type="PROSITE" id="PS50017"/>
    </source>
</evidence>
<sequence>MGRLITTAVGRLAAVVARLFIPPSIRLSSSSFIFSFLFLRTTHRSFPAHFIVNVSLSVVDVVVVVLLLFASSFSMFLSLRISIQTATDTWQPVDRVRRAPEWSSGAMRTTSHQTAAPATSRAALPTAAATSSTSTSTSSAAVFDETPFEDVFDVGQELGSGQFAVVPKFIKKRRYATSRRGVTRQNIEREVQVLKTIKGHSNVINLHGVYETPSDVILVLELVSGGELFDHVCAKECLDEAEAAAFIKQILLAVQHLHSLHIVHLDIKPENVMLKKRGDSQVKLIDFGLSRRIPPGVVVKDMVGTPEFVAPEVVNYEPLSPATDMWAVGVVTYILLSGGSPFLGDTRDETFCNITRVKYYFSDRYFKNTSQHARDFISRLFVRDVHERATVEECLRHPWIRGPEGNAIDIRKASTITISHIQAFKTRQRWRRIVDIVIVCNQATKRSRAAYAMRDALSAKSRFDPEDLLTSAVLSASEEGNLRALNQLSALHRLYPNTADKKNESAVHVAAEAGQAEVVNYLHMKGAHLTTRNSEGDTPLHKACRGGHSTVVAYLVNERAEVDSINKNGETPMHCALESDVANIVRMLVPLNPRLDLKNANGDTAMHCAARSSNPQLITLLTSLKAPLDVINLGKWLDGKKVRGDNNGPNRYESTNQHKEWNGGRKPPSPFNHSSFSEIFCRFPPTSDDQFTSVELHFSSALRIYRQMSSVRGESSSSSSSTAGTSSDIEETTSDEEGTTPYAIPGSVMATYLADPVANPAAKAFVESPRPRAADFVYPGHDKYSKLGSVPYSSTSAFIQLVHDISNFSECDCFSREETALHIACSRGHADCVHALLESDVPIDATDENRRTALHVALEHSHVDIAVMLITKGCRINEADNNGNTPLHVAARCGLLPAVQTLCHCSANVDSVNKATLTPLHVAAREGFLEIVRVFCLARADVLKKTKEGMTAELIAVAQEHSAVAAFLVKMKDNESRETFIQQLYPLDVPLKRIKLKLFGHSMSGKTRLVQALHSTRGISSFIESVSRRISDHYSPSNSMTKDDGVHSEQGSFASESNNNSFEAFQSLRHKPPHSSYTRGIDVQTINCTGVGEFSVWEFGGYDVYHTCYDHFVGNTDCIHLVLFRACDPTEVQYKQILYWMNFLKGRVTPTEPIGHCGIISRRSKVIIVGTHATPQMFSQRNSDGEYVSSDTEAMLKTVRLRFETHFDMDQRLILLDATNPSCIGMKSLKQELIKTRATILTKLLKPLGVLDMVMTHLNVVRKQHANFPVITWPHFTSIIRNEINPLTGDTHCRQIIQQLQLVGEVVYLRNEQTELDYVVLNAEWLGTHVIGQLLSPEFLSRARANGIYSVANLAPVFPEIPEPADLMHILDTLQLCAPVDSNVNETFEYPPFIHLDAPADVWLKDKPTYVYGGVRIMPMRGMEKSLQSTFPRIQVALRRSMNEFQDPMDAELMQWFESSKMSSGRKEALIKLVGDAVEIKVRGPSDRATSCFYFMEDLINLVEQTACEVAPGIALERHFLSPKQLRDHVETPAQFLPEAMMEMQQKESLSVKGTQEQEELFTDVVCFGSRDVARLLTLGIDVSVAELQMTSRCELACLLDPPDAMGRDWSILAVKLQLTDQVPDVDSTGQSLSRTDQLLNEWAIHHPDQATVGNLCRILVELGRTDARDALYRTVPLYLFAPLDDQLMMDGNDSGVVSSCHSSAERGILHNI</sequence>
<dbReference type="GO" id="GO:0005525">
    <property type="term" value="F:GTP binding"/>
    <property type="evidence" value="ECO:0007669"/>
    <property type="project" value="UniProtKB-KW"/>
</dbReference>
<dbReference type="SMART" id="SM00005">
    <property type="entry name" value="DEATH"/>
    <property type="match status" value="1"/>
</dbReference>
<feature type="domain" description="Protein kinase" evidence="11">
    <location>
        <begin position="152"/>
        <end position="400"/>
    </location>
</feature>
<reference evidence="14" key="1">
    <citation type="submission" date="2020-10" db="EMBL/GenBank/DDBJ databases">
        <authorList>
            <person name="Kikuchi T."/>
        </authorList>
    </citation>
    <scope>NUCLEOTIDE SEQUENCE</scope>
    <source>
        <strain evidence="14">NKZ352</strain>
    </source>
</reference>
<comment type="cofactor">
    <cofactor evidence="1">
        <name>Mg(2+)</name>
        <dbReference type="ChEBI" id="CHEBI:18420"/>
    </cofactor>
</comment>
<dbReference type="Gene3D" id="3.40.50.300">
    <property type="entry name" value="P-loop containing nucleotide triphosphate hydrolases"/>
    <property type="match status" value="1"/>
</dbReference>
<dbReference type="SMART" id="SM00220">
    <property type="entry name" value="S_TKc"/>
    <property type="match status" value="1"/>
</dbReference>
<feature type="domain" description="Roc" evidence="13">
    <location>
        <begin position="987"/>
        <end position="1240"/>
    </location>
</feature>
<evidence type="ECO:0000313" key="14">
    <source>
        <dbReference type="EMBL" id="CAD6186231.1"/>
    </source>
</evidence>
<dbReference type="PROSITE" id="PS50088">
    <property type="entry name" value="ANK_REPEAT"/>
    <property type="match status" value="8"/>
</dbReference>
<dbReference type="InterPro" id="IPR036770">
    <property type="entry name" value="Ankyrin_rpt-contain_sf"/>
</dbReference>
<evidence type="ECO:0000256" key="10">
    <source>
        <dbReference type="SAM" id="Phobius"/>
    </source>
</evidence>
<dbReference type="CDD" id="cd08782">
    <property type="entry name" value="Death_DAPK1"/>
    <property type="match status" value="1"/>
</dbReference>
<dbReference type="OrthoDB" id="504170at2759"/>
<keyword evidence="3" id="KW-0808">Transferase</keyword>
<evidence type="ECO:0000256" key="3">
    <source>
        <dbReference type="ARBA" id="ARBA00022679"/>
    </source>
</evidence>
<comment type="caution">
    <text evidence="14">The sequence shown here is derived from an EMBL/GenBank/DDBJ whole genome shotgun (WGS) entry which is preliminary data.</text>
</comment>
<feature type="region of interest" description="Disordered" evidence="9">
    <location>
        <begin position="640"/>
        <end position="668"/>
    </location>
</feature>
<protein>
    <recommendedName>
        <fullName evidence="16">Non-specific serine/threonine protein kinase</fullName>
    </recommendedName>
</protein>
<keyword evidence="2" id="KW-0723">Serine/threonine-protein kinase</keyword>
<evidence type="ECO:0000313" key="15">
    <source>
        <dbReference type="Proteomes" id="UP000835052"/>
    </source>
</evidence>
<dbReference type="InterPro" id="IPR020859">
    <property type="entry name" value="ROC"/>
</dbReference>
<feature type="repeat" description="ANK" evidence="8">
    <location>
        <begin position="601"/>
        <end position="633"/>
    </location>
</feature>
<feature type="compositionally biased region" description="Acidic residues" evidence="9">
    <location>
        <begin position="728"/>
        <end position="738"/>
    </location>
</feature>
<feature type="region of interest" description="Disordered" evidence="9">
    <location>
        <begin position="1033"/>
        <end position="1053"/>
    </location>
</feature>
<dbReference type="SMART" id="SM00248">
    <property type="entry name" value="ANK"/>
    <property type="match status" value="10"/>
</dbReference>
<dbReference type="GO" id="GO:0035556">
    <property type="term" value="P:intracellular signal transduction"/>
    <property type="evidence" value="ECO:0007669"/>
    <property type="project" value="TreeGrafter"/>
</dbReference>
<feature type="repeat" description="ANK" evidence="8">
    <location>
        <begin position="882"/>
        <end position="914"/>
    </location>
</feature>
<evidence type="ECO:0000256" key="9">
    <source>
        <dbReference type="SAM" id="MobiDB-lite"/>
    </source>
</evidence>
<feature type="compositionally biased region" description="Low complexity" evidence="9">
    <location>
        <begin position="713"/>
        <end position="727"/>
    </location>
</feature>
<dbReference type="SUPFAM" id="SSF56112">
    <property type="entry name" value="Protein kinase-like (PK-like)"/>
    <property type="match status" value="1"/>
</dbReference>
<dbReference type="GO" id="GO:0004674">
    <property type="term" value="F:protein serine/threonine kinase activity"/>
    <property type="evidence" value="ECO:0007669"/>
    <property type="project" value="UniProtKB-KW"/>
</dbReference>
<evidence type="ECO:0000256" key="5">
    <source>
        <dbReference type="ARBA" id="ARBA00022741"/>
    </source>
</evidence>
<evidence type="ECO:0000256" key="8">
    <source>
        <dbReference type="PROSITE-ProRule" id="PRU00023"/>
    </source>
</evidence>
<feature type="transmembrane region" description="Helical" evidence="10">
    <location>
        <begin position="51"/>
        <end position="77"/>
    </location>
</feature>
<dbReference type="SUPFAM" id="SSF52540">
    <property type="entry name" value="P-loop containing nucleoside triphosphate hydrolases"/>
    <property type="match status" value="1"/>
</dbReference>
<keyword evidence="10" id="KW-1133">Transmembrane helix</keyword>
<dbReference type="Proteomes" id="UP000835052">
    <property type="component" value="Unassembled WGS sequence"/>
</dbReference>
<keyword evidence="8" id="KW-0040">ANK repeat</keyword>
<feature type="repeat" description="ANK" evidence="8">
    <location>
        <begin position="816"/>
        <end position="848"/>
    </location>
</feature>
<keyword evidence="5" id="KW-0547">Nucleotide-binding</keyword>
<dbReference type="Gene3D" id="3.30.200.20">
    <property type="entry name" value="Phosphorylase Kinase, domain 1"/>
    <property type="match status" value="1"/>
</dbReference>
<dbReference type="PROSITE" id="PS50297">
    <property type="entry name" value="ANK_REP_REGION"/>
    <property type="match status" value="5"/>
</dbReference>
<dbReference type="Gene3D" id="1.10.510.10">
    <property type="entry name" value="Transferase(Phosphotransferase) domain 1"/>
    <property type="match status" value="1"/>
</dbReference>
<dbReference type="GO" id="GO:0005524">
    <property type="term" value="F:ATP binding"/>
    <property type="evidence" value="ECO:0007669"/>
    <property type="project" value="UniProtKB-KW"/>
</dbReference>
<evidence type="ECO:0000259" key="11">
    <source>
        <dbReference type="PROSITE" id="PS50011"/>
    </source>
</evidence>
<feature type="compositionally biased region" description="Low complexity" evidence="9">
    <location>
        <begin position="114"/>
        <end position="131"/>
    </location>
</feature>
<dbReference type="InterPro" id="IPR000719">
    <property type="entry name" value="Prot_kinase_dom"/>
</dbReference>
<keyword evidence="4" id="KW-0677">Repeat</keyword>
<dbReference type="PROSITE" id="PS51424">
    <property type="entry name" value="ROC"/>
    <property type="match status" value="1"/>
</dbReference>
<keyword evidence="6" id="KW-0418">Kinase</keyword>
<evidence type="ECO:0000256" key="4">
    <source>
        <dbReference type="ARBA" id="ARBA00022737"/>
    </source>
</evidence>
<dbReference type="PROSITE" id="PS50011">
    <property type="entry name" value="PROTEIN_KINASE_DOM"/>
    <property type="match status" value="1"/>
</dbReference>
<feature type="region of interest" description="Disordered" evidence="9">
    <location>
        <begin position="713"/>
        <end position="742"/>
    </location>
</feature>
<gene>
    <name evidence="14" type="ORF">CAUJ_LOCUS2150</name>
</gene>